<evidence type="ECO:0000313" key="3">
    <source>
        <dbReference type="Proteomes" id="UP001371456"/>
    </source>
</evidence>
<protein>
    <submittedName>
        <fullName evidence="2">Uncharacterized protein</fullName>
    </submittedName>
</protein>
<dbReference type="Proteomes" id="UP001371456">
    <property type="component" value="Unassembled WGS sequence"/>
</dbReference>
<organism evidence="2 3">
    <name type="scientific">Solanum bulbocastanum</name>
    <name type="common">Wild potato</name>
    <dbReference type="NCBI Taxonomy" id="147425"/>
    <lineage>
        <taxon>Eukaryota</taxon>
        <taxon>Viridiplantae</taxon>
        <taxon>Streptophyta</taxon>
        <taxon>Embryophyta</taxon>
        <taxon>Tracheophyta</taxon>
        <taxon>Spermatophyta</taxon>
        <taxon>Magnoliopsida</taxon>
        <taxon>eudicotyledons</taxon>
        <taxon>Gunneridae</taxon>
        <taxon>Pentapetalae</taxon>
        <taxon>asterids</taxon>
        <taxon>lamiids</taxon>
        <taxon>Solanales</taxon>
        <taxon>Solanaceae</taxon>
        <taxon>Solanoideae</taxon>
        <taxon>Solaneae</taxon>
        <taxon>Solanum</taxon>
    </lineage>
</organism>
<accession>A0AAN8XZ59</accession>
<comment type="caution">
    <text evidence="2">The sequence shown here is derived from an EMBL/GenBank/DDBJ whole genome shotgun (WGS) entry which is preliminary data.</text>
</comment>
<keyword evidence="3" id="KW-1185">Reference proteome</keyword>
<dbReference type="EMBL" id="JBANQN010000012">
    <property type="protein sequence ID" value="KAK6773409.1"/>
    <property type="molecule type" value="Genomic_DNA"/>
</dbReference>
<proteinExistence type="predicted"/>
<feature type="region of interest" description="Disordered" evidence="1">
    <location>
        <begin position="124"/>
        <end position="144"/>
    </location>
</feature>
<gene>
    <name evidence="2" type="ORF">RDI58_028647</name>
</gene>
<evidence type="ECO:0000256" key="1">
    <source>
        <dbReference type="SAM" id="MobiDB-lite"/>
    </source>
</evidence>
<reference evidence="2 3" key="1">
    <citation type="submission" date="2024-02" db="EMBL/GenBank/DDBJ databases">
        <title>de novo genome assembly of Solanum bulbocastanum strain 11H21.</title>
        <authorList>
            <person name="Hosaka A.J."/>
        </authorList>
    </citation>
    <scope>NUCLEOTIDE SEQUENCE [LARGE SCALE GENOMIC DNA]</scope>
    <source>
        <tissue evidence="2">Young leaves</tissue>
    </source>
</reference>
<evidence type="ECO:0000313" key="2">
    <source>
        <dbReference type="EMBL" id="KAK6773409.1"/>
    </source>
</evidence>
<sequence length="144" mass="15921">MGNSRSTQQGSYQTGCNEELDQFRNLLHNKEQHECKANLADSIGVLSDIALPIQHDQDVVSTTEAEVCPARQAMPGSPIIPDFNEATESSFVEEGGPVDQMSYTTTAPIESDIEKDFTTRVEDIDTEEPVEDTRRIGKVLRPPL</sequence>
<dbReference type="AlphaFoldDB" id="A0AAN8XZ59"/>
<name>A0AAN8XZ59_SOLBU</name>